<dbReference type="AlphaFoldDB" id="A0A225SZ34"/>
<dbReference type="GO" id="GO:0003677">
    <property type="term" value="F:DNA binding"/>
    <property type="evidence" value="ECO:0007669"/>
    <property type="project" value="UniProtKB-KW"/>
</dbReference>
<dbReference type="InterPro" id="IPR002104">
    <property type="entry name" value="Integrase_catalytic"/>
</dbReference>
<dbReference type="PANTHER" id="PTHR30629:SF2">
    <property type="entry name" value="PROPHAGE INTEGRASE INTS-RELATED"/>
    <property type="match status" value="1"/>
</dbReference>
<dbReference type="Pfam" id="PF13356">
    <property type="entry name" value="Arm-DNA-bind_3"/>
    <property type="match status" value="1"/>
</dbReference>
<evidence type="ECO:0000256" key="2">
    <source>
        <dbReference type="ARBA" id="ARBA00022908"/>
    </source>
</evidence>
<keyword evidence="7" id="KW-1185">Reference proteome</keyword>
<dbReference type="InterPro" id="IPR025166">
    <property type="entry name" value="Integrase_DNA_bind_dom"/>
</dbReference>
<feature type="domain" description="Tyr recombinase" evidence="5">
    <location>
        <begin position="209"/>
        <end position="397"/>
    </location>
</feature>
<evidence type="ECO:0000313" key="6">
    <source>
        <dbReference type="EMBL" id="OWY36530.1"/>
    </source>
</evidence>
<dbReference type="InterPro" id="IPR050808">
    <property type="entry name" value="Phage_Integrase"/>
</dbReference>
<dbReference type="InterPro" id="IPR010998">
    <property type="entry name" value="Integrase_recombinase_N"/>
</dbReference>
<keyword evidence="2" id="KW-0229">DNA integration</keyword>
<dbReference type="InterPro" id="IPR013762">
    <property type="entry name" value="Integrase-like_cat_sf"/>
</dbReference>
<name>A0A225SZ34_9BURK</name>
<dbReference type="InterPro" id="IPR038488">
    <property type="entry name" value="Integrase_DNA-bd_sf"/>
</dbReference>
<comment type="similarity">
    <text evidence="1">Belongs to the 'phage' integrase family.</text>
</comment>
<accession>A0A225SZ34</accession>
<evidence type="ECO:0000256" key="4">
    <source>
        <dbReference type="ARBA" id="ARBA00023172"/>
    </source>
</evidence>
<evidence type="ECO:0000259" key="5">
    <source>
        <dbReference type="PROSITE" id="PS51898"/>
    </source>
</evidence>
<evidence type="ECO:0000256" key="1">
    <source>
        <dbReference type="ARBA" id="ARBA00008857"/>
    </source>
</evidence>
<dbReference type="Pfam" id="PF00589">
    <property type="entry name" value="Phage_integrase"/>
    <property type="match status" value="1"/>
</dbReference>
<dbReference type="Gene3D" id="1.10.443.10">
    <property type="entry name" value="Intergrase catalytic core"/>
    <property type="match status" value="1"/>
</dbReference>
<dbReference type="PROSITE" id="PS51898">
    <property type="entry name" value="TYR_RECOMBINASE"/>
    <property type="match status" value="1"/>
</dbReference>
<dbReference type="Gene3D" id="1.10.150.130">
    <property type="match status" value="1"/>
</dbReference>
<dbReference type="SUPFAM" id="SSF56349">
    <property type="entry name" value="DNA breaking-rejoining enzymes"/>
    <property type="match status" value="1"/>
</dbReference>
<evidence type="ECO:0000256" key="3">
    <source>
        <dbReference type="ARBA" id="ARBA00023125"/>
    </source>
</evidence>
<keyword evidence="3" id="KW-0238">DNA-binding</keyword>
<dbReference type="InterPro" id="IPR011010">
    <property type="entry name" value="DNA_brk_join_enz"/>
</dbReference>
<organism evidence="6 7">
    <name type="scientific">Herbaspirillum aquaticum</name>
    <dbReference type="NCBI Taxonomy" id="568783"/>
    <lineage>
        <taxon>Bacteria</taxon>
        <taxon>Pseudomonadati</taxon>
        <taxon>Pseudomonadota</taxon>
        <taxon>Betaproteobacteria</taxon>
        <taxon>Burkholderiales</taxon>
        <taxon>Oxalobacteraceae</taxon>
        <taxon>Herbaspirillum</taxon>
    </lineage>
</organism>
<gene>
    <name evidence="6" type="ORF">CEJ45_00015</name>
</gene>
<dbReference type="GO" id="GO:0006310">
    <property type="term" value="P:DNA recombination"/>
    <property type="evidence" value="ECO:0007669"/>
    <property type="project" value="UniProtKB-KW"/>
</dbReference>
<dbReference type="EMBL" id="NJGV01000001">
    <property type="protein sequence ID" value="OWY36530.1"/>
    <property type="molecule type" value="Genomic_DNA"/>
</dbReference>
<comment type="caution">
    <text evidence="6">The sequence shown here is derived from an EMBL/GenBank/DDBJ whole genome shotgun (WGS) entry which is preliminary data.</text>
</comment>
<protein>
    <submittedName>
        <fullName evidence="6">Integrase</fullName>
    </submittedName>
</protein>
<evidence type="ECO:0000313" key="7">
    <source>
        <dbReference type="Proteomes" id="UP000214747"/>
    </source>
</evidence>
<dbReference type="PANTHER" id="PTHR30629">
    <property type="entry name" value="PROPHAGE INTEGRASE"/>
    <property type="match status" value="1"/>
</dbReference>
<proteinExistence type="inferred from homology"/>
<dbReference type="Proteomes" id="UP000214747">
    <property type="component" value="Unassembled WGS sequence"/>
</dbReference>
<dbReference type="GO" id="GO:0015074">
    <property type="term" value="P:DNA integration"/>
    <property type="evidence" value="ECO:0007669"/>
    <property type="project" value="UniProtKB-KW"/>
</dbReference>
<sequence>MPKISHLLNDIKLRNWINKGDAIAKSDGDGLTFTLSAAGTATWILRYRIGQGKRREITLGNYPDLSLSAAREKARSIRVAVDEGRDPAIEKQEEKARAQAAWSVKDLLADFREKCLLPASYAANTIKYRNYDYDQVVLPHLGNRQVVRVAPQDIVGMLTECNRTWTITKRILTSSSKLFDHACGLRIIAANPCTGIRLSALKGKRPPVRKRVMLTEEELRALLPGVEFIGEENAMAFRILLATCVRGVELAKARKEHIFLDRGLWWVPDENVKTRSGFMVPLVPVVVEWFRALIEWSGESEYLLPARQERRRRNLGGDTHVGPTTLWAAITRAFERGDISITRFTPHDTRSTAKGHMRNMGISNAISEIALNHKLRGMEGIYDVREEIPERREALSRWAEFLVACESGAPIPRSKNVIELRSVA</sequence>
<dbReference type="Gene3D" id="3.30.160.390">
    <property type="entry name" value="Integrase, DNA-binding domain"/>
    <property type="match status" value="1"/>
</dbReference>
<reference evidence="6 7" key="1">
    <citation type="journal article" date="2010" name="Int. J. Syst. Evol. Microbiol.">
        <title>Reclassification of Herbaspirillum putei as a later heterotypic synonym of Herbaspirillum huttiense, with the description of H. huttiense subsp. huttiense subsp. nov. and H. huttiense subsp. putei subsp. nov., comb. nov., and description of Herbaspirillum aquaticum sp. nov.</title>
        <authorList>
            <person name="Dobritsa A.P."/>
            <person name="Reddy M.C."/>
            <person name="Samadpour M."/>
        </authorList>
    </citation>
    <scope>NUCLEOTIDE SEQUENCE [LARGE SCALE GENOMIC DNA]</scope>
    <source>
        <strain evidence="6 7">IEH 4430</strain>
    </source>
</reference>
<dbReference type="RefSeq" id="WP_088753242.1">
    <property type="nucleotide sequence ID" value="NZ_NJGV01000001.1"/>
</dbReference>
<keyword evidence="4" id="KW-0233">DNA recombination</keyword>